<evidence type="ECO:0000256" key="4">
    <source>
        <dbReference type="ARBA" id="ARBA00023004"/>
    </source>
</evidence>
<reference evidence="7" key="1">
    <citation type="submission" date="2020-08" db="EMBL/GenBank/DDBJ databases">
        <authorList>
            <person name="Cejkova D."/>
            <person name="Kubasova T."/>
            <person name="Jahodarova E."/>
            <person name="Rychlik I."/>
        </authorList>
    </citation>
    <scope>NUCLEOTIDE SEQUENCE</scope>
    <source>
        <strain evidence="7">An824</strain>
    </source>
</reference>
<dbReference type="AlphaFoldDB" id="A0A938WSN1"/>
<dbReference type="Pfam" id="PF13183">
    <property type="entry name" value="Fer4_8"/>
    <property type="match status" value="1"/>
</dbReference>
<dbReference type="InterPro" id="IPR009051">
    <property type="entry name" value="Helical_ferredxn"/>
</dbReference>
<keyword evidence="1" id="KW-0004">4Fe-4S</keyword>
<evidence type="ECO:0000256" key="1">
    <source>
        <dbReference type="ARBA" id="ARBA00022485"/>
    </source>
</evidence>
<comment type="caution">
    <text evidence="7">The sequence shown here is derived from an EMBL/GenBank/DDBJ whole genome shotgun (WGS) entry which is preliminary data.</text>
</comment>
<gene>
    <name evidence="7" type="ORF">H6A34_06160</name>
</gene>
<dbReference type="GO" id="GO:0046872">
    <property type="term" value="F:metal ion binding"/>
    <property type="evidence" value="ECO:0007669"/>
    <property type="project" value="UniProtKB-KW"/>
</dbReference>
<dbReference type="RefSeq" id="WP_205104193.1">
    <property type="nucleotide sequence ID" value="NZ_JACJJG010000023.1"/>
</dbReference>
<dbReference type="Proteomes" id="UP000706891">
    <property type="component" value="Unassembled WGS sequence"/>
</dbReference>
<keyword evidence="2" id="KW-0479">Metal-binding</keyword>
<keyword evidence="4" id="KW-0408">Iron</keyword>
<dbReference type="Gene3D" id="1.10.1060.10">
    <property type="entry name" value="Alpha-helical ferredoxin"/>
    <property type="match status" value="1"/>
</dbReference>
<evidence type="ECO:0000259" key="6">
    <source>
        <dbReference type="Pfam" id="PF13183"/>
    </source>
</evidence>
<dbReference type="EMBL" id="JACJJG010000023">
    <property type="protein sequence ID" value="MBM6673454.1"/>
    <property type="molecule type" value="Genomic_DNA"/>
</dbReference>
<reference evidence="7" key="2">
    <citation type="journal article" date="2021" name="Sci. Rep.">
        <title>The distribution of antibiotic resistance genes in chicken gut microbiota commensals.</title>
        <authorList>
            <person name="Juricova H."/>
            <person name="Matiasovicova J."/>
            <person name="Kubasova T."/>
            <person name="Cejkova D."/>
            <person name="Rychlik I."/>
        </authorList>
    </citation>
    <scope>NUCLEOTIDE SEQUENCE</scope>
    <source>
        <strain evidence="7">An824</strain>
    </source>
</reference>
<dbReference type="GO" id="GO:0051539">
    <property type="term" value="F:4 iron, 4 sulfur cluster binding"/>
    <property type="evidence" value="ECO:0007669"/>
    <property type="project" value="UniProtKB-KW"/>
</dbReference>
<dbReference type="InterPro" id="IPR017900">
    <property type="entry name" value="4Fe4S_Fe_S_CS"/>
</dbReference>
<keyword evidence="5" id="KW-0411">Iron-sulfur</keyword>
<dbReference type="InterPro" id="IPR051460">
    <property type="entry name" value="HdrC_iron-sulfur_subunit"/>
</dbReference>
<evidence type="ECO:0000256" key="5">
    <source>
        <dbReference type="ARBA" id="ARBA00023014"/>
    </source>
</evidence>
<evidence type="ECO:0000313" key="7">
    <source>
        <dbReference type="EMBL" id="MBM6673454.1"/>
    </source>
</evidence>
<dbReference type="GO" id="GO:0016491">
    <property type="term" value="F:oxidoreductase activity"/>
    <property type="evidence" value="ECO:0007669"/>
    <property type="project" value="UniProtKB-KW"/>
</dbReference>
<dbReference type="SUPFAM" id="SSF46548">
    <property type="entry name" value="alpha-helical ferredoxin"/>
    <property type="match status" value="1"/>
</dbReference>
<dbReference type="PANTHER" id="PTHR43255">
    <property type="entry name" value="IRON-SULFUR-BINDING OXIDOREDUCTASE FADF-RELATED-RELATED"/>
    <property type="match status" value="1"/>
</dbReference>
<dbReference type="PANTHER" id="PTHR43255:SF1">
    <property type="entry name" value="IRON-SULFUR-BINDING OXIDOREDUCTASE FADF-RELATED"/>
    <property type="match status" value="1"/>
</dbReference>
<name>A0A938WSN1_9BACT</name>
<dbReference type="GO" id="GO:0005886">
    <property type="term" value="C:plasma membrane"/>
    <property type="evidence" value="ECO:0007669"/>
    <property type="project" value="TreeGrafter"/>
</dbReference>
<evidence type="ECO:0000256" key="3">
    <source>
        <dbReference type="ARBA" id="ARBA00023002"/>
    </source>
</evidence>
<keyword evidence="3" id="KW-0560">Oxidoreductase</keyword>
<organism evidence="7 8">
    <name type="scientific">Marseilla massiliensis</name>
    <dbReference type="NCBI Taxonomy" id="1841864"/>
    <lineage>
        <taxon>Bacteria</taxon>
        <taxon>Pseudomonadati</taxon>
        <taxon>Bacteroidota</taxon>
        <taxon>Bacteroidia</taxon>
        <taxon>Bacteroidales</taxon>
        <taxon>Prevotellaceae</taxon>
        <taxon>Marseilla</taxon>
    </lineage>
</organism>
<protein>
    <submittedName>
        <fullName evidence="7">4Fe-4S dicluster domain-containing protein</fullName>
    </submittedName>
</protein>
<evidence type="ECO:0000313" key="8">
    <source>
        <dbReference type="Proteomes" id="UP000706891"/>
    </source>
</evidence>
<evidence type="ECO:0000256" key="2">
    <source>
        <dbReference type="ARBA" id="ARBA00022723"/>
    </source>
</evidence>
<proteinExistence type="predicted"/>
<accession>A0A938WSN1</accession>
<dbReference type="InterPro" id="IPR017896">
    <property type="entry name" value="4Fe4S_Fe-S-bd"/>
</dbReference>
<dbReference type="PROSITE" id="PS00198">
    <property type="entry name" value="4FE4S_FER_1"/>
    <property type="match status" value="1"/>
</dbReference>
<feature type="domain" description="4Fe-4S ferredoxin-type" evidence="6">
    <location>
        <begin position="19"/>
        <end position="83"/>
    </location>
</feature>
<keyword evidence="8" id="KW-1185">Reference proteome</keyword>
<sequence length="183" mass="20568">MEEKKKLSTDLAASTGVDVTRCYQCGKCTAGCVLAADMDIPPSFLMRLLQTGTEANDRRVLGSETIWLCLSCENCVARCPMEIDLPAVMDYLRERSRKEDMVNDKARNILAFHKSFLDCVKRTGRLYEIGLVAEYKMRTMNLMQDVDIAPTMMAKGKLGLKPECLKDNAKKVGRIFANTIDKK</sequence>